<dbReference type="AlphaFoldDB" id="G3GYJ7"/>
<proteinExistence type="predicted"/>
<evidence type="ECO:0000313" key="2">
    <source>
        <dbReference type="Proteomes" id="UP000001075"/>
    </source>
</evidence>
<dbReference type="InParanoid" id="G3GYJ7"/>
<organism evidence="1 2">
    <name type="scientific">Cricetulus griseus</name>
    <name type="common">Chinese hamster</name>
    <name type="synonym">Cricetulus barabensis griseus</name>
    <dbReference type="NCBI Taxonomy" id="10029"/>
    <lineage>
        <taxon>Eukaryota</taxon>
        <taxon>Metazoa</taxon>
        <taxon>Chordata</taxon>
        <taxon>Craniata</taxon>
        <taxon>Vertebrata</taxon>
        <taxon>Euteleostomi</taxon>
        <taxon>Mammalia</taxon>
        <taxon>Eutheria</taxon>
        <taxon>Euarchontoglires</taxon>
        <taxon>Glires</taxon>
        <taxon>Rodentia</taxon>
        <taxon>Myomorpha</taxon>
        <taxon>Muroidea</taxon>
        <taxon>Cricetidae</taxon>
        <taxon>Cricetinae</taxon>
        <taxon>Cricetulus</taxon>
    </lineage>
</organism>
<evidence type="ECO:0000313" key="1">
    <source>
        <dbReference type="EMBL" id="EGW03937.1"/>
    </source>
</evidence>
<reference evidence="2" key="1">
    <citation type="journal article" date="2011" name="Nat. Biotechnol.">
        <title>The genomic sequence of the Chinese hamster ovary (CHO)-K1 cell line.</title>
        <authorList>
            <person name="Xu X."/>
            <person name="Nagarajan H."/>
            <person name="Lewis N.E."/>
            <person name="Pan S."/>
            <person name="Cai Z."/>
            <person name="Liu X."/>
            <person name="Chen W."/>
            <person name="Xie M."/>
            <person name="Wang W."/>
            <person name="Hammond S."/>
            <person name="Andersen M.R."/>
            <person name="Neff N."/>
            <person name="Passarelli B."/>
            <person name="Koh W."/>
            <person name="Fan H.C."/>
            <person name="Wang J."/>
            <person name="Gui Y."/>
            <person name="Lee K.H."/>
            <person name="Betenbaugh M.J."/>
            <person name="Quake S.R."/>
            <person name="Famili I."/>
            <person name="Palsson B.O."/>
            <person name="Wang J."/>
        </authorList>
    </citation>
    <scope>NUCLEOTIDE SEQUENCE [LARGE SCALE GENOMIC DNA]</scope>
    <source>
        <strain evidence="2">CHO K1 cell line</strain>
    </source>
</reference>
<gene>
    <name evidence="1" type="ORF">I79_002877</name>
</gene>
<protein>
    <submittedName>
        <fullName evidence="1">Uncharacterized protein</fullName>
    </submittedName>
</protein>
<name>G3GYJ7_CRIGR</name>
<dbReference type="Proteomes" id="UP000001075">
    <property type="component" value="Unassembled WGS sequence"/>
</dbReference>
<accession>G3GYJ7</accession>
<sequence>MDKTPGRKYPTKAFHDYQHTRLEVSQTPRPAGMILPFSLNLCPLRFTCGR</sequence>
<dbReference type="EMBL" id="JH000067">
    <property type="protein sequence ID" value="EGW03937.1"/>
    <property type="molecule type" value="Genomic_DNA"/>
</dbReference>